<reference evidence="3" key="1">
    <citation type="submission" date="2023-07" db="EMBL/GenBank/DDBJ databases">
        <title>Degradation of tert-butanol by M. austroafricanum TBA100.</title>
        <authorList>
            <person name="Helbich S."/>
            <person name="Vainshtein Y."/>
        </authorList>
    </citation>
    <scope>NUCLEOTIDE SEQUENCE</scope>
    <source>
        <strain evidence="3">TBA100</strain>
    </source>
</reference>
<gene>
    <name evidence="3" type="ORF">QYF68_15430</name>
</gene>
<organism evidence="3 4">
    <name type="scientific">Mycolicibacterium austroafricanum</name>
    <name type="common">Mycobacterium austroafricanum</name>
    <dbReference type="NCBI Taxonomy" id="39687"/>
    <lineage>
        <taxon>Bacteria</taxon>
        <taxon>Bacillati</taxon>
        <taxon>Actinomycetota</taxon>
        <taxon>Actinomycetes</taxon>
        <taxon>Mycobacteriales</taxon>
        <taxon>Mycobacteriaceae</taxon>
        <taxon>Mycolicibacterium</taxon>
    </lineage>
</organism>
<evidence type="ECO:0000256" key="1">
    <source>
        <dbReference type="SAM" id="MobiDB-lite"/>
    </source>
</evidence>
<accession>A0ABT8HEK6</accession>
<feature type="compositionally biased region" description="Acidic residues" evidence="1">
    <location>
        <begin position="77"/>
        <end position="113"/>
    </location>
</feature>
<dbReference type="EMBL" id="JAUHTC010000053">
    <property type="protein sequence ID" value="MDN4519198.1"/>
    <property type="molecule type" value="Genomic_DNA"/>
</dbReference>
<feature type="compositionally biased region" description="Acidic residues" evidence="1">
    <location>
        <begin position="143"/>
        <end position="153"/>
    </location>
</feature>
<comment type="caution">
    <text evidence="3">The sequence shown here is derived from an EMBL/GenBank/DDBJ whole genome shotgun (WGS) entry which is preliminary data.</text>
</comment>
<dbReference type="RefSeq" id="WP_105389043.1">
    <property type="nucleotide sequence ID" value="NZ_CP070380.1"/>
</dbReference>
<dbReference type="SUPFAM" id="SSF53474">
    <property type="entry name" value="alpha/beta-Hydrolases"/>
    <property type="match status" value="1"/>
</dbReference>
<evidence type="ECO:0000313" key="3">
    <source>
        <dbReference type="EMBL" id="MDN4519198.1"/>
    </source>
</evidence>
<feature type="region of interest" description="Disordered" evidence="1">
    <location>
        <begin position="40"/>
        <end position="168"/>
    </location>
</feature>
<keyword evidence="2" id="KW-0812">Transmembrane</keyword>
<protein>
    <recommendedName>
        <fullName evidence="5">DUF2974 domain-containing protein</fullName>
    </recommendedName>
</protein>
<sequence length="591" mass="61502">MEEVDLRESRRRIRSLTYGVAAATIAAVVAAVPVQGTAWADSPTVESTSSTTVDAAPAAPDTATDADTGEQAQPDVGAEEPAESEVDTEGPADPGDPEEPAAPEPEDTEDVEEPGAVPGEAEGGGDPRHVQPDETEAVAVESLSDDSDAEPDAEFSREAVTTGPAERTGAAVATVTPAAQLLTIEVPDTDAPALAPAPVITTTTTIEAPPSAPKPLSPLAKLLQLPGRLINAFLQVFDLTSSASTPRSPLSLGPINDLLFAAFREFERLLGLDQPPAVQPEVPALTYDGPTTATTPTVAQFLNASAAGYVLGGAPADLVPFTVNGFQMSSTNIFSGMVAKTWVTPQGQIIIAYQGTTGGSNLLFNPLITVSQVLADLQVIFTRTTPWAFHDALYFAKRVQIRAAEQGYSSENIFVTGHSLGGWEAQYVAQQIGLAGIGFEAPGINTRVPGNGADAMFVNVGTYGSAAPYMSTDLPGLQPFMPPYVPGGGSKPHYGPIVMIGDPAAITPLRNASALWGKSLIGSVIFLVDFLGNFFQYHLPGVQAHHLDVVPDPGMVPWMGRPSGPVHTGWGGLSIQGLMKAASDAGQLFRP</sequence>
<feature type="compositionally biased region" description="Low complexity" evidence="1">
    <location>
        <begin position="42"/>
        <end position="66"/>
    </location>
</feature>
<evidence type="ECO:0000256" key="2">
    <source>
        <dbReference type="SAM" id="Phobius"/>
    </source>
</evidence>
<dbReference type="Gene3D" id="3.40.50.1820">
    <property type="entry name" value="alpha/beta hydrolase"/>
    <property type="match status" value="1"/>
</dbReference>
<keyword evidence="2" id="KW-1133">Transmembrane helix</keyword>
<evidence type="ECO:0008006" key="5">
    <source>
        <dbReference type="Google" id="ProtNLM"/>
    </source>
</evidence>
<dbReference type="Proteomes" id="UP001172687">
    <property type="component" value="Unassembled WGS sequence"/>
</dbReference>
<keyword evidence="4" id="KW-1185">Reference proteome</keyword>
<dbReference type="InterPro" id="IPR029058">
    <property type="entry name" value="AB_hydrolase_fold"/>
</dbReference>
<feature type="transmembrane region" description="Helical" evidence="2">
    <location>
        <begin position="16"/>
        <end position="34"/>
    </location>
</feature>
<name>A0ABT8HEK6_MYCAO</name>
<proteinExistence type="predicted"/>
<evidence type="ECO:0000313" key="4">
    <source>
        <dbReference type="Proteomes" id="UP001172687"/>
    </source>
</evidence>
<keyword evidence="2" id="KW-0472">Membrane</keyword>